<dbReference type="InterPro" id="IPR005471">
    <property type="entry name" value="Tscrpt_reg_IclR_N"/>
</dbReference>
<dbReference type="Pfam" id="PF01614">
    <property type="entry name" value="IclR_C"/>
    <property type="match status" value="1"/>
</dbReference>
<dbReference type="Gene3D" id="1.10.10.10">
    <property type="entry name" value="Winged helix-like DNA-binding domain superfamily/Winged helix DNA-binding domain"/>
    <property type="match status" value="1"/>
</dbReference>
<dbReference type="SUPFAM" id="SSF46785">
    <property type="entry name" value="Winged helix' DNA-binding domain"/>
    <property type="match status" value="1"/>
</dbReference>
<evidence type="ECO:0000256" key="2">
    <source>
        <dbReference type="ARBA" id="ARBA00023125"/>
    </source>
</evidence>
<dbReference type="GO" id="GO:0003677">
    <property type="term" value="F:DNA binding"/>
    <property type="evidence" value="ECO:0007669"/>
    <property type="project" value="UniProtKB-KW"/>
</dbReference>
<sequence>MTAVDDTERYRAPALDKGLDILELLADIEGGLTQAEIAKALQRTPNEIYRMLDRLVRRGYVGRTDGDRYELTLKLFALAHRHPPMRRLVAQAMPHLRAFTRRSLQACHLAVFDRGRVVVIAQVESPGYYGLSIRVGATVGLYNTGSGHVLLAFRSPAERALMAAEYERTVDDTGEPGHVADRLVQVRARGYEAVPSWQTAGVHNLSAPVLGPDGSAIAALTCPYLAPLNQPTAPDMPQTIHLLLEAAGAISALMGGPASAAGDPAGG</sequence>
<dbReference type="PANTHER" id="PTHR30136">
    <property type="entry name" value="HELIX-TURN-HELIX TRANSCRIPTIONAL REGULATOR, ICLR FAMILY"/>
    <property type="match status" value="1"/>
</dbReference>
<organism evidence="6 7">
    <name type="scientific">Oharaeibacter diazotrophicus</name>
    <dbReference type="NCBI Taxonomy" id="1920512"/>
    <lineage>
        <taxon>Bacteria</taxon>
        <taxon>Pseudomonadati</taxon>
        <taxon>Pseudomonadota</taxon>
        <taxon>Alphaproteobacteria</taxon>
        <taxon>Hyphomicrobiales</taxon>
        <taxon>Pleomorphomonadaceae</taxon>
        <taxon>Oharaeibacter</taxon>
    </lineage>
</organism>
<evidence type="ECO:0000313" key="7">
    <source>
        <dbReference type="Proteomes" id="UP000294547"/>
    </source>
</evidence>
<keyword evidence="3" id="KW-0804">Transcription</keyword>
<evidence type="ECO:0000313" key="6">
    <source>
        <dbReference type="EMBL" id="TDP86714.1"/>
    </source>
</evidence>
<dbReference type="InterPro" id="IPR036388">
    <property type="entry name" value="WH-like_DNA-bd_sf"/>
</dbReference>
<dbReference type="GO" id="GO:0003700">
    <property type="term" value="F:DNA-binding transcription factor activity"/>
    <property type="evidence" value="ECO:0007669"/>
    <property type="project" value="TreeGrafter"/>
</dbReference>
<dbReference type="PROSITE" id="PS51078">
    <property type="entry name" value="ICLR_ED"/>
    <property type="match status" value="1"/>
</dbReference>
<keyword evidence="1" id="KW-0805">Transcription regulation</keyword>
<keyword evidence="2" id="KW-0238">DNA-binding</keyword>
<dbReference type="InterPro" id="IPR029016">
    <property type="entry name" value="GAF-like_dom_sf"/>
</dbReference>
<gene>
    <name evidence="6" type="ORF">EDD54_0594</name>
</gene>
<dbReference type="CDD" id="cd00090">
    <property type="entry name" value="HTH_ARSR"/>
    <property type="match status" value="1"/>
</dbReference>
<dbReference type="Gene3D" id="3.30.450.40">
    <property type="match status" value="1"/>
</dbReference>
<dbReference type="PANTHER" id="PTHR30136:SF7">
    <property type="entry name" value="HTH-TYPE TRANSCRIPTIONAL REGULATOR KDGR-RELATED"/>
    <property type="match status" value="1"/>
</dbReference>
<comment type="caution">
    <text evidence="6">The sequence shown here is derived from an EMBL/GenBank/DDBJ whole genome shotgun (WGS) entry which is preliminary data.</text>
</comment>
<evidence type="ECO:0000256" key="3">
    <source>
        <dbReference type="ARBA" id="ARBA00023163"/>
    </source>
</evidence>
<dbReference type="InterPro" id="IPR014757">
    <property type="entry name" value="Tscrpt_reg_IclR_C"/>
</dbReference>
<evidence type="ECO:0000259" key="4">
    <source>
        <dbReference type="PROSITE" id="PS51077"/>
    </source>
</evidence>
<accession>A0A4R6RJU2</accession>
<proteinExistence type="predicted"/>
<dbReference type="InterPro" id="IPR036390">
    <property type="entry name" value="WH_DNA-bd_sf"/>
</dbReference>
<name>A0A4R6RJU2_9HYPH</name>
<dbReference type="EMBL" id="SNXY01000006">
    <property type="protein sequence ID" value="TDP86714.1"/>
    <property type="molecule type" value="Genomic_DNA"/>
</dbReference>
<dbReference type="Proteomes" id="UP000294547">
    <property type="component" value="Unassembled WGS sequence"/>
</dbReference>
<dbReference type="OrthoDB" id="6057486at2"/>
<dbReference type="Pfam" id="PF09339">
    <property type="entry name" value="HTH_IclR"/>
    <property type="match status" value="1"/>
</dbReference>
<reference evidence="6 7" key="1">
    <citation type="submission" date="2019-03" db="EMBL/GenBank/DDBJ databases">
        <title>Genomic Encyclopedia of Type Strains, Phase IV (KMG-IV): sequencing the most valuable type-strain genomes for metagenomic binning, comparative biology and taxonomic classification.</title>
        <authorList>
            <person name="Goeker M."/>
        </authorList>
    </citation>
    <scope>NUCLEOTIDE SEQUENCE [LARGE SCALE GENOMIC DNA]</scope>
    <source>
        <strain evidence="6 7">DSM 102969</strain>
    </source>
</reference>
<protein>
    <submittedName>
        <fullName evidence="6">IclR family transcriptional regulator</fullName>
    </submittedName>
</protein>
<evidence type="ECO:0000259" key="5">
    <source>
        <dbReference type="PROSITE" id="PS51078"/>
    </source>
</evidence>
<dbReference type="RefSeq" id="WP_126536724.1">
    <property type="nucleotide sequence ID" value="NZ_BSPM01000008.1"/>
</dbReference>
<dbReference type="SUPFAM" id="SSF55781">
    <property type="entry name" value="GAF domain-like"/>
    <property type="match status" value="1"/>
</dbReference>
<dbReference type="InterPro" id="IPR050707">
    <property type="entry name" value="HTH_MetabolicPath_Reg"/>
</dbReference>
<dbReference type="SMART" id="SM00346">
    <property type="entry name" value="HTH_ICLR"/>
    <property type="match status" value="1"/>
</dbReference>
<keyword evidence="7" id="KW-1185">Reference proteome</keyword>
<dbReference type="InterPro" id="IPR011991">
    <property type="entry name" value="ArsR-like_HTH"/>
</dbReference>
<evidence type="ECO:0000256" key="1">
    <source>
        <dbReference type="ARBA" id="ARBA00023015"/>
    </source>
</evidence>
<feature type="domain" description="HTH iclR-type" evidence="4">
    <location>
        <begin position="12"/>
        <end position="73"/>
    </location>
</feature>
<feature type="domain" description="IclR-ED" evidence="5">
    <location>
        <begin position="74"/>
        <end position="256"/>
    </location>
</feature>
<dbReference type="PROSITE" id="PS51077">
    <property type="entry name" value="HTH_ICLR"/>
    <property type="match status" value="1"/>
</dbReference>
<dbReference type="AlphaFoldDB" id="A0A4R6RJU2"/>
<dbReference type="GO" id="GO:0045892">
    <property type="term" value="P:negative regulation of DNA-templated transcription"/>
    <property type="evidence" value="ECO:0007669"/>
    <property type="project" value="TreeGrafter"/>
</dbReference>